<evidence type="ECO:0000259" key="6">
    <source>
        <dbReference type="Pfam" id="PF13193"/>
    </source>
</evidence>
<dbReference type="Gene3D" id="3.40.50.12780">
    <property type="entry name" value="N-terminal domain of ligase-like"/>
    <property type="match status" value="1"/>
</dbReference>
<dbReference type="Proteomes" id="UP000199004">
    <property type="component" value="Unassembled WGS sequence"/>
</dbReference>
<accession>A0A1H0HEA3</accession>
<proteinExistence type="inferred from homology"/>
<dbReference type="Pfam" id="PF00501">
    <property type="entry name" value="AMP-binding"/>
    <property type="match status" value="1"/>
</dbReference>
<dbReference type="STRING" id="1005944.SAMN05192576_3556"/>
<dbReference type="GO" id="GO:0016874">
    <property type="term" value="F:ligase activity"/>
    <property type="evidence" value="ECO:0007669"/>
    <property type="project" value="UniProtKB-KW"/>
</dbReference>
<dbReference type="GO" id="GO:0006631">
    <property type="term" value="P:fatty acid metabolic process"/>
    <property type="evidence" value="ECO:0007669"/>
    <property type="project" value="UniProtKB-KW"/>
</dbReference>
<dbReference type="InterPro" id="IPR042099">
    <property type="entry name" value="ANL_N_sf"/>
</dbReference>
<keyword evidence="4" id="KW-0443">Lipid metabolism</keyword>
<name>A0A1H0HEA3_9ACTN</name>
<evidence type="ECO:0000256" key="2">
    <source>
        <dbReference type="ARBA" id="ARBA00022598"/>
    </source>
</evidence>
<evidence type="ECO:0000256" key="1">
    <source>
        <dbReference type="ARBA" id="ARBA00006432"/>
    </source>
</evidence>
<evidence type="ECO:0000256" key="4">
    <source>
        <dbReference type="ARBA" id="ARBA00023098"/>
    </source>
</evidence>
<evidence type="ECO:0000259" key="5">
    <source>
        <dbReference type="Pfam" id="PF00501"/>
    </source>
</evidence>
<sequence length="522" mass="56858">MIVPFSVSDFIDRAVQVYGERVGAVDEPTQPAPALGNERGELTYAEIGALARRQAAKLDELGIGVGDRVAVVSHNSSRLLTSFFGVSGSGRVLVPVNFRLRPDEVRYIVEHSGARVLIVDPELDEELKDVTAEHRFVIGDDDNLYAAPPEEGGAEPQAWEPDENATACINYTSGTTARPKGVQITHRNIWVNAVTFAMHAAVTDRDVYLHTLPMFHANGWGMPFAMTGLGVKQVVIRKIDGAEILRRVQEHGITVMCAAPAVAAAVLDAAQDWEGEIPGRDKVRIIMAGAPPPTKTVVRVQEELGWEFIQIYGLTETSPLLTINRGRAEWDDLSPDERAQKLVRAGAPALGVRLRTDDSPEGAGEVLAQSNVVLAGYWEQPEETEKALGDGWFHTGDGGVIGDDGYLTIQDRKKDVIITGGENVSSIEVEDVLFSHPAVAEVAVIGVPSEKWGETIKALVVLAEGSEVTEAELIAWCKDKAAGYKAPTSIEFREVLARTATGKLQKFKLRAEYWKDRDRQVN</sequence>
<keyword evidence="2 7" id="KW-0436">Ligase</keyword>
<feature type="domain" description="AMP-binding enzyme C-terminal" evidence="6">
    <location>
        <begin position="428"/>
        <end position="503"/>
    </location>
</feature>
<dbReference type="EMBL" id="FNIC01000006">
    <property type="protein sequence ID" value="SDO17539.1"/>
    <property type="molecule type" value="Genomic_DNA"/>
</dbReference>
<protein>
    <submittedName>
        <fullName evidence="7">Acyl-CoA synthetase (AMP-forming)/AMP-acid ligase II</fullName>
    </submittedName>
</protein>
<dbReference type="PANTHER" id="PTHR43859:SF4">
    <property type="entry name" value="BUTANOATE--COA LIGASE AAE1-RELATED"/>
    <property type="match status" value="1"/>
</dbReference>
<organism evidence="7 8">
    <name type="scientific">Nocardioides szechwanensis</name>
    <dbReference type="NCBI Taxonomy" id="1005944"/>
    <lineage>
        <taxon>Bacteria</taxon>
        <taxon>Bacillati</taxon>
        <taxon>Actinomycetota</taxon>
        <taxon>Actinomycetes</taxon>
        <taxon>Propionibacteriales</taxon>
        <taxon>Nocardioidaceae</taxon>
        <taxon>Nocardioides</taxon>
    </lineage>
</organism>
<dbReference type="InterPro" id="IPR025110">
    <property type="entry name" value="AMP-bd_C"/>
</dbReference>
<dbReference type="SUPFAM" id="SSF56801">
    <property type="entry name" value="Acetyl-CoA synthetase-like"/>
    <property type="match status" value="1"/>
</dbReference>
<gene>
    <name evidence="7" type="ORF">SAMN05192576_3556</name>
</gene>
<dbReference type="PANTHER" id="PTHR43859">
    <property type="entry name" value="ACYL-ACTIVATING ENZYME"/>
    <property type="match status" value="1"/>
</dbReference>
<evidence type="ECO:0000313" key="7">
    <source>
        <dbReference type="EMBL" id="SDO17539.1"/>
    </source>
</evidence>
<feature type="domain" description="AMP-dependent synthetase/ligase" evidence="5">
    <location>
        <begin position="32"/>
        <end position="378"/>
    </location>
</feature>
<dbReference type="Pfam" id="PF13193">
    <property type="entry name" value="AMP-binding_C"/>
    <property type="match status" value="1"/>
</dbReference>
<evidence type="ECO:0000313" key="8">
    <source>
        <dbReference type="Proteomes" id="UP000199004"/>
    </source>
</evidence>
<reference evidence="7 8" key="1">
    <citation type="submission" date="2016-10" db="EMBL/GenBank/DDBJ databases">
        <authorList>
            <person name="de Groot N.N."/>
        </authorList>
    </citation>
    <scope>NUCLEOTIDE SEQUENCE [LARGE SCALE GENOMIC DNA]</scope>
    <source>
        <strain evidence="7 8">CGMCC 1.11147</strain>
    </source>
</reference>
<dbReference type="FunFam" id="3.30.300.30:FF:000008">
    <property type="entry name" value="2,3-dihydroxybenzoate-AMP ligase"/>
    <property type="match status" value="1"/>
</dbReference>
<dbReference type="OrthoDB" id="9803968at2"/>
<dbReference type="InterPro" id="IPR045851">
    <property type="entry name" value="AMP-bd_C_sf"/>
</dbReference>
<dbReference type="InterPro" id="IPR000873">
    <property type="entry name" value="AMP-dep_synth/lig_dom"/>
</dbReference>
<dbReference type="RefSeq" id="WP_091026138.1">
    <property type="nucleotide sequence ID" value="NZ_BKAE01000008.1"/>
</dbReference>
<keyword evidence="3" id="KW-0276">Fatty acid metabolism</keyword>
<evidence type="ECO:0000256" key="3">
    <source>
        <dbReference type="ARBA" id="ARBA00022832"/>
    </source>
</evidence>
<dbReference type="AlphaFoldDB" id="A0A1H0HEA3"/>
<dbReference type="Gene3D" id="3.30.300.30">
    <property type="match status" value="1"/>
</dbReference>
<comment type="similarity">
    <text evidence="1">Belongs to the ATP-dependent AMP-binding enzyme family.</text>
</comment>
<keyword evidence="8" id="KW-1185">Reference proteome</keyword>